<reference evidence="10" key="2">
    <citation type="submission" date="2017-05" db="EMBL/GenBank/DDBJ databases">
        <title>Dechlorination kinetics govern the competition between two new strains of the genus Sulfurospirillum.</title>
        <authorList>
            <person name="Buttet G.F."/>
            <person name="Murray A.M."/>
            <person name="Goris T."/>
            <person name="Burion M."/>
            <person name="Lin B."/>
            <person name="Rolle M."/>
            <person name="Maillard J."/>
        </authorList>
    </citation>
    <scope>NUCLEOTIDE SEQUENCE [LARGE SCALE GENOMIC DNA]</scope>
    <source>
        <strain evidence="10">SL2-1</strain>
    </source>
</reference>
<dbReference type="UniPathway" id="UPA00148"/>
<dbReference type="InterPro" id="IPR014777">
    <property type="entry name" value="4pyrrole_Mease_sub1"/>
</dbReference>
<dbReference type="AlphaFoldDB" id="A0A1Y0HKY9"/>
<dbReference type="EMBL" id="CP039734">
    <property type="protein sequence ID" value="QIR77252.1"/>
    <property type="molecule type" value="Genomic_DNA"/>
</dbReference>
<dbReference type="Gene3D" id="3.30.950.10">
    <property type="entry name" value="Methyltransferase, Cobalt-precorrin-4 Transmethylase, Domain 2"/>
    <property type="match status" value="1"/>
</dbReference>
<evidence type="ECO:0000313" key="11">
    <source>
        <dbReference type="Proteomes" id="UP000217349"/>
    </source>
</evidence>
<dbReference type="InterPro" id="IPR012818">
    <property type="entry name" value="CbiE"/>
</dbReference>
<dbReference type="KEGG" id="suls:Sdiek1_1614"/>
<protein>
    <submittedName>
        <fullName evidence="7">Cobalt-precorrin-6y C5-methyltransferase CbiE</fullName>
        <ecNumber evidence="7">2.1.1.289</ecNumber>
    </submittedName>
    <submittedName>
        <fullName evidence="9">Precorrin-6y C5,15-methyltransferase (Decarboxylating) subunit CbiE</fullName>
    </submittedName>
</protein>
<dbReference type="PANTHER" id="PTHR43182">
    <property type="entry name" value="COBALT-PRECORRIN-6B C(15)-METHYLTRANSFERASE (DECARBOXYLATING)"/>
    <property type="match status" value="1"/>
</dbReference>
<sequence length="215" mass="23874">MLKIHILGMGPGSIDFIAPYVLTCIKDADILIGGKRHFQEIEVEASGKVCQYISSDLLGLVDYIKTNRNKKIAVLVSGDPGFYSFLVYLKKHFSNEELVVIPGLSSMQYMFCKIGLPWQDAVIKSLHGKTFDFIEALNDSGLVGVLTDSAFTPQLIAKELVTHGLGNVLVYVGEELSYAEEKITTMIATQMANNERNFGMNVVVIERTENVSYKR</sequence>
<dbReference type="EMBL" id="CP023275">
    <property type="protein sequence ID" value="ATB69643.1"/>
    <property type="molecule type" value="Genomic_DNA"/>
</dbReference>
<keyword evidence="4 7" id="KW-0808">Transferase</keyword>
<dbReference type="InterPro" id="IPR000878">
    <property type="entry name" value="4pyrrol_Mease"/>
</dbReference>
<reference evidence="9 12" key="1">
    <citation type="journal article" date="2017" name="Environ. Sci. Technol.">
        <title>Organohalide Respiration with Chlorinated Ethenes under Low pH Conditions.</title>
        <authorList>
            <person name="Yang Y."/>
            <person name="Capiro N.L."/>
            <person name="Marcet T.F."/>
            <person name="Yan J."/>
            <person name="Pennell K.D."/>
            <person name="Loffler F.E."/>
        </authorList>
    </citation>
    <scope>NUCLEOTIDE SEQUENCE [LARGE SCALE GENOMIC DNA]</scope>
    <source>
        <strain evidence="9 12">ACSDCE</strain>
    </source>
</reference>
<keyword evidence="5" id="KW-0949">S-adenosyl-L-methionine</keyword>
<name>A0A1Y0HKY9_9BACT</name>
<evidence type="ECO:0000313" key="9">
    <source>
        <dbReference type="EMBL" id="QIR77252.1"/>
    </source>
</evidence>
<dbReference type="CDD" id="cd11644">
    <property type="entry name" value="Precorrin-6Y-MT"/>
    <property type="match status" value="1"/>
</dbReference>
<dbReference type="Proteomes" id="UP000217349">
    <property type="component" value="Chromosome"/>
</dbReference>
<evidence type="ECO:0000256" key="5">
    <source>
        <dbReference type="ARBA" id="ARBA00022691"/>
    </source>
</evidence>
<reference evidence="8" key="4">
    <citation type="submission" date="2017-09" db="EMBL/GenBank/DDBJ databases">
        <authorList>
            <person name="Goris T."/>
        </authorList>
    </citation>
    <scope>NUCLEOTIDE SEQUENCE</scope>
    <source>
        <strain evidence="8">JPD-1</strain>
    </source>
</reference>
<dbReference type="SUPFAM" id="SSF53790">
    <property type="entry name" value="Tetrapyrrole methylase"/>
    <property type="match status" value="1"/>
</dbReference>
<organism evidence="7 10">
    <name type="scientific">Sulfurospirillum diekertiae</name>
    <dbReference type="NCBI Taxonomy" id="1854492"/>
    <lineage>
        <taxon>Bacteria</taxon>
        <taxon>Pseudomonadati</taxon>
        <taxon>Campylobacterota</taxon>
        <taxon>Epsilonproteobacteria</taxon>
        <taxon>Campylobacterales</taxon>
        <taxon>Sulfurospirillaceae</taxon>
        <taxon>Sulfurospirillum</taxon>
    </lineage>
</organism>
<evidence type="ECO:0000313" key="8">
    <source>
        <dbReference type="EMBL" id="ATB69643.1"/>
    </source>
</evidence>
<dbReference type="NCBIfam" id="TIGR02467">
    <property type="entry name" value="CbiE"/>
    <property type="match status" value="1"/>
</dbReference>
<keyword evidence="10" id="KW-1185">Reference proteome</keyword>
<dbReference type="Proteomes" id="UP000502831">
    <property type="component" value="Chromosome"/>
</dbReference>
<dbReference type="InterPro" id="IPR014776">
    <property type="entry name" value="4pyrrole_Mease_sub2"/>
</dbReference>
<dbReference type="Pfam" id="PF00590">
    <property type="entry name" value="TP_methylase"/>
    <property type="match status" value="1"/>
</dbReference>
<dbReference type="Proteomes" id="UP000196005">
    <property type="component" value="Chromosome"/>
</dbReference>
<evidence type="ECO:0000313" key="12">
    <source>
        <dbReference type="Proteomes" id="UP000502831"/>
    </source>
</evidence>
<evidence type="ECO:0000313" key="10">
    <source>
        <dbReference type="Proteomes" id="UP000196005"/>
    </source>
</evidence>
<accession>A0A1Y0HKY9</accession>
<dbReference type="PANTHER" id="PTHR43182:SF1">
    <property type="entry name" value="COBALT-PRECORRIN-7 C(5)-METHYLTRANSFERASE"/>
    <property type="match status" value="1"/>
</dbReference>
<dbReference type="EC" id="2.1.1.289" evidence="7"/>
<evidence type="ECO:0000256" key="2">
    <source>
        <dbReference type="ARBA" id="ARBA00022573"/>
    </source>
</evidence>
<dbReference type="InterPro" id="IPR050714">
    <property type="entry name" value="Cobalamin_biosynth_MTase"/>
</dbReference>
<accession>A0A290HDN5</accession>
<reference evidence="11" key="3">
    <citation type="submission" date="2017-09" db="EMBL/GenBank/DDBJ databases">
        <title>The complete genome of Sulfurospirillum sp. JPD-1.</title>
        <authorList>
            <person name="Goris T."/>
        </authorList>
    </citation>
    <scope>NUCLEOTIDE SEQUENCE [LARGE SCALE GENOMIC DNA]</scope>
    <source>
        <strain evidence="11">JPD-1</strain>
    </source>
</reference>
<dbReference type="KEGG" id="sulj:SJPD1_1534"/>
<comment type="pathway">
    <text evidence="1">Cofactor biosynthesis; adenosylcobalamin biosynthesis.</text>
</comment>
<reference evidence="8" key="6">
    <citation type="journal article" date="2020" name="MicrobiologyOpen">
        <title>Tetrachloroethene respiration in Sulfurospirillum species is regulated by a two-component system as unraveled by comparative genomics, transcriptomics, and regulator binding studies.</title>
        <authorList>
            <person name="Esken J."/>
            <person name="Goris T."/>
            <person name="Gadkari J."/>
            <person name="Bischler T."/>
            <person name="Forstner K.U."/>
            <person name="Sharma C.M."/>
            <person name="Diekert G."/>
            <person name="Schubert T."/>
        </authorList>
    </citation>
    <scope>NUCLEOTIDE SEQUENCE</scope>
    <source>
        <strain evidence="8">JPD-1</strain>
    </source>
</reference>
<dbReference type="GO" id="GO:0008276">
    <property type="term" value="F:protein methyltransferase activity"/>
    <property type="evidence" value="ECO:0007669"/>
    <property type="project" value="InterPro"/>
</dbReference>
<evidence type="ECO:0000256" key="3">
    <source>
        <dbReference type="ARBA" id="ARBA00022603"/>
    </source>
</evidence>
<feature type="domain" description="Tetrapyrrole methylase" evidence="6">
    <location>
        <begin position="3"/>
        <end position="185"/>
    </location>
</feature>
<proteinExistence type="predicted"/>
<reference evidence="7" key="5">
    <citation type="journal article" date="2018" name="FEMS Microbiol. Ecol.">
        <title>Coexistence of two distinct Sulfurospirillum populations respiring tetrachloroethene-genomic and kinetic considerations. .</title>
        <authorList>
            <person name="Buttet G.F."/>
            <person name="Murray A.M."/>
            <person name="Goris T."/>
            <person name="Burion M."/>
            <person name="Jin B."/>
            <person name="Rolle M."/>
            <person name="Holliger C."/>
            <person name="Maillard J."/>
        </authorList>
    </citation>
    <scope>NUCLEOTIDE SEQUENCE</scope>
    <source>
        <strain evidence="7">SL2-1</strain>
    </source>
</reference>
<evidence type="ECO:0000256" key="1">
    <source>
        <dbReference type="ARBA" id="ARBA00004953"/>
    </source>
</evidence>
<evidence type="ECO:0000256" key="4">
    <source>
        <dbReference type="ARBA" id="ARBA00022679"/>
    </source>
</evidence>
<gene>
    <name evidence="9" type="primary">cbiE</name>
    <name evidence="9" type="ORF">FA584_00165</name>
    <name evidence="7" type="ORF">Sdiek1_1614</name>
    <name evidence="8" type="ORF">SJPD1_1534</name>
</gene>
<keyword evidence="3 7" id="KW-0489">Methyltransferase</keyword>
<dbReference type="EMBL" id="CP021416">
    <property type="protein sequence ID" value="ARU48777.1"/>
    <property type="molecule type" value="Genomic_DNA"/>
</dbReference>
<evidence type="ECO:0000313" key="7">
    <source>
        <dbReference type="EMBL" id="ARU48777.1"/>
    </source>
</evidence>
<dbReference type="InterPro" id="IPR035996">
    <property type="entry name" value="4pyrrol_Methylase_sf"/>
</dbReference>
<dbReference type="GO" id="GO:0032259">
    <property type="term" value="P:methylation"/>
    <property type="evidence" value="ECO:0007669"/>
    <property type="project" value="UniProtKB-KW"/>
</dbReference>
<dbReference type="Gene3D" id="3.40.1010.10">
    <property type="entry name" value="Cobalt-precorrin-4 Transmethylase, Domain 1"/>
    <property type="match status" value="1"/>
</dbReference>
<keyword evidence="2" id="KW-0169">Cobalamin biosynthesis</keyword>
<reference evidence="9" key="7">
    <citation type="submission" date="2020-08" db="EMBL/GenBank/DDBJ databases">
        <authorList>
            <person name="Yang Y."/>
            <person name="Huo L."/>
            <person name="Yan J."/>
        </authorList>
    </citation>
    <scope>NUCLEOTIDE SEQUENCE</scope>
    <source>
        <strain evidence="9">ACSDCE</strain>
    </source>
</reference>
<dbReference type="OrthoDB" id="9780707at2"/>
<evidence type="ECO:0000259" key="6">
    <source>
        <dbReference type="Pfam" id="PF00590"/>
    </source>
</evidence>
<dbReference type="GO" id="GO:0009236">
    <property type="term" value="P:cobalamin biosynthetic process"/>
    <property type="evidence" value="ECO:0007669"/>
    <property type="project" value="UniProtKB-UniPathway"/>
</dbReference>